<dbReference type="PANTHER" id="PTHR43817:SF1">
    <property type="entry name" value="HYDROLASE, FAMILY 43, PUTATIVE (AFU_ORTHOLOGUE AFUA_3G01660)-RELATED"/>
    <property type="match status" value="1"/>
</dbReference>
<dbReference type="NCBIfam" id="NF045579">
    <property type="entry name" value="rhamnoside_JR"/>
    <property type="match status" value="1"/>
</dbReference>
<name>A0A1D3UF33_TANFO</name>
<proteinExistence type="predicted"/>
<dbReference type="Pfam" id="PF17132">
    <property type="entry name" value="Glyco_hydro_106"/>
    <property type="match status" value="1"/>
</dbReference>
<evidence type="ECO:0000256" key="1">
    <source>
        <dbReference type="ARBA" id="ARBA00022729"/>
    </source>
</evidence>
<evidence type="ECO:0000256" key="2">
    <source>
        <dbReference type="ARBA" id="ARBA00022801"/>
    </source>
</evidence>
<dbReference type="AlphaFoldDB" id="A0A1D3UF33"/>
<gene>
    <name evidence="3" type="ORF">TFUB20_00454</name>
</gene>
<dbReference type="Proteomes" id="UP000182057">
    <property type="component" value="Unassembled WGS sequence"/>
</dbReference>
<keyword evidence="2 3" id="KW-0378">Hydrolase</keyword>
<reference evidence="3 4" key="1">
    <citation type="submission" date="2016-09" db="EMBL/GenBank/DDBJ databases">
        <authorList>
            <person name="Capua I."/>
            <person name="De Benedictis P."/>
            <person name="Joannis T."/>
            <person name="Lombin L.H."/>
            <person name="Cattoli G."/>
        </authorList>
    </citation>
    <scope>NUCLEOTIDE SEQUENCE [LARGE SCALE GENOMIC DNA]</scope>
    <source>
        <strain evidence="3 4">UB20</strain>
    </source>
</reference>
<dbReference type="PANTHER" id="PTHR43817">
    <property type="entry name" value="GLYCOSYL HYDROLASE"/>
    <property type="match status" value="1"/>
</dbReference>
<dbReference type="InterPro" id="IPR008979">
    <property type="entry name" value="Galactose-bd-like_sf"/>
</dbReference>
<accession>A0A1D3UF33</accession>
<sequence>MGHLIKKMKIKIIWFISVFWMTNAYADNLKELHSGFLSPPIDGHAQTWWHWTSPFVTKKGITADLASMKAIGYSGAHLFVTGSSPYPEGHYPEMLSQEWLALLEHAGKEAKRLGLKLGIHNCPGWSLSGGPWIKPEDAMQMIVSSEVNVSADTLQKIVLPQPETRYNFYRDIAVLAFPDINTHEKPQLEADFSINDPDKILDHDKATFIRLPIKEKDTEAVITLKYKQPFEARFIELSFGEVHLFVKGKVEASIDGIHFREVAAFDYKIRTDLQSPKCIRLKENTESFRYFRITFMHRPYRVWMTPVDIRLNDIRLLTSSMIPDVDSRNSAMEDSYSFKPFVSDYISDGIDPTKMLDLSGKMLPDGTLRWNPPGGNWTILRIGYTTTGKCNAPATLSGLECDKLSKNGLDAHWKGMMSKIIERIGYLNVLKYCIIDSYEAGGQNWTPEFETEFLKRRGYSLRPYLPTVVGYVVGKPSESARFLYDFQRTVAELFAENYYDYFTELCHKNGLLSITESYFGSFDYLRCARKADIPSGEFWIGSKTPISCLYRSAGHFHGKKYVAAEAFTTDEKQGRWLQDPQQLKEYGDRAWAQGISKLISHSFVHQPYLNVRPGFTLGRHGAHLSRTNTWWKYGNGWIDYINRAQFLLQSGEPVVHILILSGESDPNKYTRIPELSWAGYGYDYCCVDDLYDYITVRKHRITSPSGVTYSCLSLGEEKYLTKKTLESVYHLLCSGAVILGRRPLGSPSLSDKADEYNELVEKIWGASKQGEIRKIGKGKLINSTDYLSVMNHIGILPDVKAPAGISTLHRRQGDIDIFFLYNDSCRTVSQDIKFRICGNKIPECWNADKAKIDTVALWKREGDYITIPVTMLPRESRFVIFHPGSVPHLFMIGEEKTRKKNPSGVSAHIVGNKVRLFFTRPDTVVVTDNNWKNEKIGVSHVHAPVDISDDWQVSFPPASGAPDTVHLSKLESLSENSSDSIRYFAGTATYRHPFVVTEEMKGRSLRILLQLGKVRNIAEIFVNGKKAALLWKEPFSIDITDMVCLGNNMLEIAVTTLWVNRLIGDLRNETVVPETNGWPDWVLADKPDSGVGQYSFSTWKGWKKEEDLQESGLIGPVRLEFVEVR</sequence>
<dbReference type="EMBL" id="FMMM01000021">
    <property type="protein sequence ID" value="SCQ18752.1"/>
    <property type="molecule type" value="Genomic_DNA"/>
</dbReference>
<evidence type="ECO:0000313" key="4">
    <source>
        <dbReference type="Proteomes" id="UP000182057"/>
    </source>
</evidence>
<dbReference type="GO" id="GO:0016787">
    <property type="term" value="F:hydrolase activity"/>
    <property type="evidence" value="ECO:0007669"/>
    <property type="project" value="UniProtKB-KW"/>
</dbReference>
<keyword evidence="1" id="KW-0732">Signal</keyword>
<dbReference type="SUPFAM" id="SSF49785">
    <property type="entry name" value="Galactose-binding domain-like"/>
    <property type="match status" value="1"/>
</dbReference>
<protein>
    <submittedName>
        <fullName evidence="3">Glycosyl hydrolases family 2, sugar binding domain</fullName>
    </submittedName>
</protein>
<organism evidence="3 4">
    <name type="scientific">Tannerella forsythia</name>
    <name type="common">Bacteroides forsythus</name>
    <dbReference type="NCBI Taxonomy" id="28112"/>
    <lineage>
        <taxon>Bacteria</taxon>
        <taxon>Pseudomonadati</taxon>
        <taxon>Bacteroidota</taxon>
        <taxon>Bacteroidia</taxon>
        <taxon>Bacteroidales</taxon>
        <taxon>Tannerellaceae</taxon>
        <taxon>Tannerella</taxon>
    </lineage>
</organism>
<evidence type="ECO:0000313" key="3">
    <source>
        <dbReference type="EMBL" id="SCQ18752.1"/>
    </source>
</evidence>
<dbReference type="Gene3D" id="2.60.120.260">
    <property type="entry name" value="Galactose-binding domain-like"/>
    <property type="match status" value="1"/>
</dbReference>